<keyword evidence="5" id="KW-0175">Coiled coil</keyword>
<organism evidence="7">
    <name type="scientific">Daucus carota subsp. sativus</name>
    <name type="common">Carrot</name>
    <dbReference type="NCBI Taxonomy" id="79200"/>
    <lineage>
        <taxon>Eukaryota</taxon>
        <taxon>Viridiplantae</taxon>
        <taxon>Streptophyta</taxon>
        <taxon>Embryophyta</taxon>
        <taxon>Tracheophyta</taxon>
        <taxon>Spermatophyta</taxon>
        <taxon>Magnoliopsida</taxon>
        <taxon>eudicotyledons</taxon>
        <taxon>Gunneridae</taxon>
        <taxon>Pentapetalae</taxon>
        <taxon>asterids</taxon>
        <taxon>campanulids</taxon>
        <taxon>Apiales</taxon>
        <taxon>Apiaceae</taxon>
        <taxon>Apioideae</taxon>
        <taxon>Scandiceae</taxon>
        <taxon>Daucinae</taxon>
        <taxon>Daucus</taxon>
        <taxon>Daucus sect. Daucus</taxon>
    </lineage>
</organism>
<comment type="caution">
    <text evidence="7">The sequence shown here is derived from an EMBL/GenBank/DDBJ whole genome shotgun (WGS) entry which is preliminary data.</text>
</comment>
<name>A0A164W7D6_DAUCS</name>
<comment type="subcellular location">
    <subcellularLocation>
        <location evidence="1">Nucleus</location>
    </subcellularLocation>
</comment>
<dbReference type="GO" id="GO:0000977">
    <property type="term" value="F:RNA polymerase II transcription regulatory region sequence-specific DNA binding"/>
    <property type="evidence" value="ECO:0007669"/>
    <property type="project" value="TreeGrafter"/>
</dbReference>
<dbReference type="Gramene" id="KZM91384">
    <property type="protein sequence ID" value="KZM91384"/>
    <property type="gene ID" value="DCAR_021251"/>
</dbReference>
<keyword evidence="3" id="KW-0804">Transcription</keyword>
<dbReference type="SMART" id="SM00353">
    <property type="entry name" value="HLH"/>
    <property type="match status" value="1"/>
</dbReference>
<dbReference type="GO" id="GO:0000981">
    <property type="term" value="F:DNA-binding transcription factor activity, RNA polymerase II-specific"/>
    <property type="evidence" value="ECO:0007669"/>
    <property type="project" value="TreeGrafter"/>
</dbReference>
<dbReference type="InterPro" id="IPR015660">
    <property type="entry name" value="MASH1/Ascl1a-like"/>
</dbReference>
<evidence type="ECO:0000313" key="7">
    <source>
        <dbReference type="EMBL" id="KZM91384.1"/>
    </source>
</evidence>
<protein>
    <recommendedName>
        <fullName evidence="6">BHLH domain-containing protein</fullName>
    </recommendedName>
</protein>
<dbReference type="EMBL" id="LNRQ01000006">
    <property type="protein sequence ID" value="KZM91384.1"/>
    <property type="molecule type" value="Genomic_DNA"/>
</dbReference>
<dbReference type="PANTHER" id="PTHR13935">
    <property type="entry name" value="ACHAETE-SCUTE TRANSCRIPTION FACTOR-RELATED"/>
    <property type="match status" value="1"/>
</dbReference>
<evidence type="ECO:0000256" key="4">
    <source>
        <dbReference type="ARBA" id="ARBA00023242"/>
    </source>
</evidence>
<dbReference type="AlphaFoldDB" id="A0A164W7D6"/>
<keyword evidence="4" id="KW-0539">Nucleus</keyword>
<dbReference type="GO" id="GO:0090575">
    <property type="term" value="C:RNA polymerase II transcription regulator complex"/>
    <property type="evidence" value="ECO:0007669"/>
    <property type="project" value="TreeGrafter"/>
</dbReference>
<dbReference type="STRING" id="79200.A0A164W7D6"/>
<dbReference type="InterPro" id="IPR036638">
    <property type="entry name" value="HLH_DNA-bd_sf"/>
</dbReference>
<sequence>MESTSLYNPASSAPKMERKYIEKNRRCQMKTLYFKLGSLLPRQHCKEGSALPDKIDEAVKYIQSLQLELEKLKDNKDKLMSRKREHSCITDDTMSPIKKSRSPHLEIQEMGPDMDMVLVNGYDSFINFNEIIHVLHQQGAEVVQASFSSTGNSVFHILHPKAVPSFSSSTSMECLADMARAKGTKPISIKACSEPTNHIRSSENRNIYEKLGQQEREITDKLQTLKLNQAKLHKKRKSISWYGHGYYPSSTKEDIDRKLWVIRDLKQSLPEPTDSKKPGHRKNTHLCSPEEILLNEQLVKLHKGRLHGSMNLVEERLLLQKIEKAREEKEKICSDAVPAKQAPYIFMYLHNYKRLMNTSRGYTNQYSEEAIRHCIKVLSNQVEELRMKKMRYEAYRNRLVLEQAATEEEIRIFERKLENIKQKKVELASKSQAI</sequence>
<evidence type="ECO:0000256" key="5">
    <source>
        <dbReference type="SAM" id="Coils"/>
    </source>
</evidence>
<accession>A0A164W7D6</accession>
<evidence type="ECO:0000256" key="3">
    <source>
        <dbReference type="ARBA" id="ARBA00023163"/>
    </source>
</evidence>
<evidence type="ECO:0000256" key="1">
    <source>
        <dbReference type="ARBA" id="ARBA00004123"/>
    </source>
</evidence>
<dbReference type="SUPFAM" id="SSF47459">
    <property type="entry name" value="HLH, helix-loop-helix DNA-binding domain"/>
    <property type="match status" value="1"/>
</dbReference>
<feature type="domain" description="BHLH" evidence="6">
    <location>
        <begin position="13"/>
        <end position="65"/>
    </location>
</feature>
<dbReference type="PROSITE" id="PS50888">
    <property type="entry name" value="BHLH"/>
    <property type="match status" value="1"/>
</dbReference>
<dbReference type="GO" id="GO:0046983">
    <property type="term" value="F:protein dimerization activity"/>
    <property type="evidence" value="ECO:0007669"/>
    <property type="project" value="InterPro"/>
</dbReference>
<reference evidence="7" key="1">
    <citation type="journal article" date="2016" name="Nat. Genet.">
        <title>A high-quality carrot genome assembly provides new insights into carotenoid accumulation and asterid genome evolution.</title>
        <authorList>
            <person name="Iorizzo M."/>
            <person name="Ellison S."/>
            <person name="Senalik D."/>
            <person name="Zeng P."/>
            <person name="Satapoomin P."/>
            <person name="Huang J."/>
            <person name="Bowman M."/>
            <person name="Iovene M."/>
            <person name="Sanseverino W."/>
            <person name="Cavagnaro P."/>
            <person name="Yildiz M."/>
            <person name="Macko-Podgorni A."/>
            <person name="Moranska E."/>
            <person name="Grzebelus E."/>
            <person name="Grzebelus D."/>
            <person name="Ashrafi H."/>
            <person name="Zheng Z."/>
            <person name="Cheng S."/>
            <person name="Spooner D."/>
            <person name="Van Deynze A."/>
            <person name="Simon P."/>
        </authorList>
    </citation>
    <scope>NUCLEOTIDE SEQUENCE [LARGE SCALE GENOMIC DNA]</scope>
    <source>
        <tissue evidence="7">Leaf</tissue>
    </source>
</reference>
<gene>
    <name evidence="7" type="ORF">DCAR_021251</name>
</gene>
<keyword evidence="2" id="KW-0805">Transcription regulation</keyword>
<evidence type="ECO:0000256" key="2">
    <source>
        <dbReference type="ARBA" id="ARBA00023015"/>
    </source>
</evidence>
<proteinExistence type="predicted"/>
<evidence type="ECO:0000259" key="6">
    <source>
        <dbReference type="PROSITE" id="PS50888"/>
    </source>
</evidence>
<feature type="coiled-coil region" evidence="5">
    <location>
        <begin position="375"/>
        <end position="430"/>
    </location>
</feature>
<dbReference type="Pfam" id="PF00010">
    <property type="entry name" value="HLH"/>
    <property type="match status" value="1"/>
</dbReference>
<dbReference type="Gene3D" id="4.10.280.10">
    <property type="entry name" value="Helix-loop-helix DNA-binding domain"/>
    <property type="match status" value="1"/>
</dbReference>
<dbReference type="PANTHER" id="PTHR13935:SF63">
    <property type="entry name" value="BHLH DOMAIN-CONTAINING PROTEIN"/>
    <property type="match status" value="1"/>
</dbReference>
<dbReference type="InterPro" id="IPR011598">
    <property type="entry name" value="bHLH_dom"/>
</dbReference>
<feature type="coiled-coil region" evidence="5">
    <location>
        <begin position="55"/>
        <end position="89"/>
    </location>
</feature>